<feature type="compositionally biased region" description="Basic and acidic residues" evidence="1">
    <location>
        <begin position="499"/>
        <end position="517"/>
    </location>
</feature>
<evidence type="ECO:0000313" key="4">
    <source>
        <dbReference type="Proteomes" id="UP000282087"/>
    </source>
</evidence>
<reference evidence="4 5" key="1">
    <citation type="submission" date="2018-06" db="EMBL/GenBank/DDBJ databases">
        <title>Comparative genomics of downy mildews reveals potential adaptations to biotrophy.</title>
        <authorList>
            <person name="Fletcher K."/>
            <person name="Klosterman S.J."/>
            <person name="Derevnina L."/>
            <person name="Martin F."/>
            <person name="Koike S."/>
            <person name="Reyes Chin-Wo S."/>
            <person name="Mou B."/>
            <person name="Michelmore R."/>
        </authorList>
    </citation>
    <scope>NUCLEOTIDE SEQUENCE [LARGE SCALE GENOMIC DNA]</scope>
    <source>
        <strain evidence="3 5">R13</strain>
        <strain evidence="2 4">R14</strain>
    </source>
</reference>
<feature type="compositionally biased region" description="Basic residues" evidence="1">
    <location>
        <begin position="605"/>
        <end position="624"/>
    </location>
</feature>
<evidence type="ECO:0000256" key="1">
    <source>
        <dbReference type="SAM" id="MobiDB-lite"/>
    </source>
</evidence>
<dbReference type="AlphaFoldDB" id="A0A3M6VJH4"/>
<organism evidence="2 4">
    <name type="scientific">Peronospora effusa</name>
    <dbReference type="NCBI Taxonomy" id="542832"/>
    <lineage>
        <taxon>Eukaryota</taxon>
        <taxon>Sar</taxon>
        <taxon>Stramenopiles</taxon>
        <taxon>Oomycota</taxon>
        <taxon>Peronosporomycetes</taxon>
        <taxon>Peronosporales</taxon>
        <taxon>Peronosporaceae</taxon>
        <taxon>Peronospora</taxon>
    </lineage>
</organism>
<dbReference type="EMBL" id="QLLG01000186">
    <property type="protein sequence ID" value="RMX66819.1"/>
    <property type="molecule type" value="Genomic_DNA"/>
</dbReference>
<feature type="compositionally biased region" description="Low complexity" evidence="1">
    <location>
        <begin position="464"/>
        <end position="476"/>
    </location>
</feature>
<feature type="region of interest" description="Disordered" evidence="1">
    <location>
        <begin position="75"/>
        <end position="200"/>
    </location>
</feature>
<feature type="region of interest" description="Disordered" evidence="1">
    <location>
        <begin position="389"/>
        <end position="624"/>
    </location>
</feature>
<gene>
    <name evidence="3" type="ORF">DD237_006878</name>
    <name evidence="2" type="ORF">DD238_006531</name>
</gene>
<feature type="compositionally biased region" description="Low complexity" evidence="1">
    <location>
        <begin position="483"/>
        <end position="498"/>
    </location>
</feature>
<name>A0A3M6VJH4_9STRA</name>
<dbReference type="Proteomes" id="UP000282087">
    <property type="component" value="Unassembled WGS sequence"/>
</dbReference>
<protein>
    <submittedName>
        <fullName evidence="2">Uncharacterized protein</fullName>
    </submittedName>
</protein>
<accession>A0A3M6VJH4</accession>
<feature type="compositionally biased region" description="Basic residues" evidence="1">
    <location>
        <begin position="522"/>
        <end position="532"/>
    </location>
</feature>
<dbReference type="Proteomes" id="UP000286097">
    <property type="component" value="Unassembled WGS sequence"/>
</dbReference>
<feature type="compositionally biased region" description="Basic and acidic residues" evidence="1">
    <location>
        <begin position="155"/>
        <end position="200"/>
    </location>
</feature>
<sequence>MKVKPQLDEAIAYLQAEIAALCAEDKDENILKLAVAVAGGSAPLPEAQFGPLLAVWTPKTSSIASDLAALVDQFKASKRREEEKKESGRWKEEDRDVKTVVDPEIELVREERRRPRTRPRRRFEDFDKRDASPSASDDTLTSSPRTVGIATDGTETMKEKKMMEEVKNIQMEDKEKNEEKKDKEMEENTESEENKMEVKEKQMEIKEKNIVQVVVEKEESVKKKEVKKNEVKKKEVKKNEVKKNVVKKNEAKTDEVETPMASLKALRKSMLLDVLSKIVSVAKSKDVDPAMFTLTNGENQAGKDQVDLTKIKDRVVDGVMCEWTQFSEEVYLFCQHVVTDAEQREQPEARRKGMELLHFARTLTETLRKVSMTKEATLMQKIREAKTEAAARKEEKEAACNEKAIKNDTVEESTADENHDQAMKATAFDSHALSSKTANDESLDSESPRTSTLIRKHTSIASDGTGSAARSPSSSSSRKRMRMTPVSAASASEEVSGSESHDASASEADTKLHEQSKTTKSPAKRTPARRCRPLLPATRISSRQQKRRAAAAAAAAAADSTGSGNKEEHSGSEALTSVAKKEGDDANEKNEKARNVEQEEAQPISKKKKVAPKTRSRKKGWRKR</sequence>
<keyword evidence="4" id="KW-1185">Reference proteome</keyword>
<feature type="compositionally biased region" description="Basic and acidic residues" evidence="1">
    <location>
        <begin position="122"/>
        <end position="131"/>
    </location>
</feature>
<comment type="caution">
    <text evidence="2">The sequence shown here is derived from an EMBL/GenBank/DDBJ whole genome shotgun (WGS) entry which is preliminary data.</text>
</comment>
<feature type="compositionally biased region" description="Basic and acidic residues" evidence="1">
    <location>
        <begin position="579"/>
        <end position="597"/>
    </location>
</feature>
<evidence type="ECO:0000313" key="3">
    <source>
        <dbReference type="EMBL" id="RQM10007.1"/>
    </source>
</evidence>
<feature type="compositionally biased region" description="Basic and acidic residues" evidence="1">
    <location>
        <begin position="389"/>
        <end position="409"/>
    </location>
</feature>
<dbReference type="EMBL" id="QKXF01000658">
    <property type="protein sequence ID" value="RQM10007.1"/>
    <property type="molecule type" value="Genomic_DNA"/>
</dbReference>
<evidence type="ECO:0000313" key="5">
    <source>
        <dbReference type="Proteomes" id="UP000286097"/>
    </source>
</evidence>
<evidence type="ECO:0000313" key="2">
    <source>
        <dbReference type="EMBL" id="RMX66819.1"/>
    </source>
</evidence>
<proteinExistence type="predicted"/>
<dbReference type="VEuPathDB" id="FungiDB:DD237_006878"/>
<feature type="compositionally biased region" description="Basic and acidic residues" evidence="1">
    <location>
        <begin position="79"/>
        <end position="113"/>
    </location>
</feature>
<feature type="compositionally biased region" description="Polar residues" evidence="1">
    <location>
        <begin position="133"/>
        <end position="145"/>
    </location>
</feature>